<feature type="transmembrane region" description="Helical" evidence="1">
    <location>
        <begin position="315"/>
        <end position="340"/>
    </location>
</feature>
<dbReference type="EMBL" id="SZYD01001994">
    <property type="protein sequence ID" value="KAD0066214.1"/>
    <property type="molecule type" value="Genomic_DNA"/>
</dbReference>
<name>A0A5N6LAX2_9ASTR</name>
<evidence type="ECO:0000256" key="1">
    <source>
        <dbReference type="SAM" id="Phobius"/>
    </source>
</evidence>
<organism evidence="2 3">
    <name type="scientific">Mikania micrantha</name>
    <name type="common">bitter vine</name>
    <dbReference type="NCBI Taxonomy" id="192012"/>
    <lineage>
        <taxon>Eukaryota</taxon>
        <taxon>Viridiplantae</taxon>
        <taxon>Streptophyta</taxon>
        <taxon>Embryophyta</taxon>
        <taxon>Tracheophyta</taxon>
        <taxon>Spermatophyta</taxon>
        <taxon>Magnoliopsida</taxon>
        <taxon>eudicotyledons</taxon>
        <taxon>Gunneridae</taxon>
        <taxon>Pentapetalae</taxon>
        <taxon>asterids</taxon>
        <taxon>campanulids</taxon>
        <taxon>Asterales</taxon>
        <taxon>Asteraceae</taxon>
        <taxon>Asteroideae</taxon>
        <taxon>Heliantheae alliance</taxon>
        <taxon>Eupatorieae</taxon>
        <taxon>Mikania</taxon>
    </lineage>
</organism>
<keyword evidence="1" id="KW-1133">Transmembrane helix</keyword>
<protein>
    <submittedName>
        <fullName evidence="2">Uncharacterized protein</fullName>
    </submittedName>
</protein>
<dbReference type="Proteomes" id="UP000326396">
    <property type="component" value="Unassembled WGS sequence"/>
</dbReference>
<feature type="transmembrane region" description="Helical" evidence="1">
    <location>
        <begin position="198"/>
        <end position="223"/>
    </location>
</feature>
<keyword evidence="1" id="KW-0472">Membrane</keyword>
<reference evidence="2 3" key="1">
    <citation type="submission" date="2019-05" db="EMBL/GenBank/DDBJ databases">
        <title>Mikania micrantha, genome provides insights into the molecular mechanism of rapid growth.</title>
        <authorList>
            <person name="Liu B."/>
        </authorList>
    </citation>
    <scope>NUCLEOTIDE SEQUENCE [LARGE SCALE GENOMIC DNA]</scope>
    <source>
        <strain evidence="2">NLD-2019</strain>
        <tissue evidence="2">Leaf</tissue>
    </source>
</reference>
<evidence type="ECO:0000313" key="2">
    <source>
        <dbReference type="EMBL" id="KAD0066214.1"/>
    </source>
</evidence>
<keyword evidence="3" id="KW-1185">Reference proteome</keyword>
<dbReference type="InterPro" id="IPR056715">
    <property type="entry name" value="DUF7813"/>
</dbReference>
<feature type="transmembrane region" description="Helical" evidence="1">
    <location>
        <begin position="395"/>
        <end position="415"/>
    </location>
</feature>
<sequence>MADHPPLIDLQTTAQILHRTNVIFSTGHNLRTFLVLSFLLFSLRDSVENISQFITTSIDNDPYIESILSRSQLPPISTTSKRHRHRHHHRPNWVVLDIGFLSIEQDGRIFEYIATPKENATSLILDSFSPHMGYSKFVSDNGIRASEVVRPGVRFSYRSFKIVEKEDNVIMNSTNGSTLIDAGKTKSKKDLHQETKRLLFKIGAICASFCFMIIASIVIDIWVHGAAFVLVANDILNNQISLQETFHDGAILGSRRLFGFMITKLAIRNALTQLYGVYHFIGIKDQYSLLKIFVRLMILPFSSAPPSVKGYEEEIYLYMLTWFMLDMFMSFPFALGPWVAMVDPGLTRGEVIEEGNRLFSLRSDVAFILRSLQGLVCGDLLGLILAFIFGNKLVALMIQSFMEVYFMVALMLHTFSVKSMDDMANEIPFGQQELEALLEV</sequence>
<accession>A0A5N6LAX2</accession>
<gene>
    <name evidence="2" type="ORF">E3N88_44841</name>
</gene>
<dbReference type="OrthoDB" id="1295726at2759"/>
<dbReference type="AlphaFoldDB" id="A0A5N6LAX2"/>
<comment type="caution">
    <text evidence="2">The sequence shown here is derived from an EMBL/GenBank/DDBJ whole genome shotgun (WGS) entry which is preliminary data.</text>
</comment>
<dbReference type="Pfam" id="PF25105">
    <property type="entry name" value="DUF7813"/>
    <property type="match status" value="1"/>
</dbReference>
<dbReference type="PANTHER" id="PTHR36353:SF1">
    <property type="entry name" value="TRANSMEMBRANE PROTEIN"/>
    <property type="match status" value="1"/>
</dbReference>
<dbReference type="PANTHER" id="PTHR36353">
    <property type="entry name" value="TRANSMEMBRANE PROTEIN"/>
    <property type="match status" value="1"/>
</dbReference>
<feature type="transmembrane region" description="Helical" evidence="1">
    <location>
        <begin position="367"/>
        <end position="389"/>
    </location>
</feature>
<keyword evidence="1" id="KW-0812">Transmembrane</keyword>
<evidence type="ECO:0000313" key="3">
    <source>
        <dbReference type="Proteomes" id="UP000326396"/>
    </source>
</evidence>
<proteinExistence type="predicted"/>